<keyword evidence="2" id="KW-1185">Reference proteome</keyword>
<dbReference type="Proteomes" id="UP000269097">
    <property type="component" value="Chromosome"/>
</dbReference>
<evidence type="ECO:0000313" key="2">
    <source>
        <dbReference type="Proteomes" id="UP000269097"/>
    </source>
</evidence>
<reference evidence="1 2" key="1">
    <citation type="submission" date="2018-10" db="EMBL/GenBank/DDBJ databases">
        <title>Genome Sequence of Cohnella sp.</title>
        <authorList>
            <person name="Srinivasan S."/>
            <person name="Kim M.K."/>
        </authorList>
    </citation>
    <scope>NUCLEOTIDE SEQUENCE [LARGE SCALE GENOMIC DNA]</scope>
    <source>
        <strain evidence="1 2">18JY8-7</strain>
    </source>
</reference>
<organism evidence="1 2">
    <name type="scientific">Cohnella candidum</name>
    <dbReference type="NCBI Taxonomy" id="2674991"/>
    <lineage>
        <taxon>Bacteria</taxon>
        <taxon>Bacillati</taxon>
        <taxon>Bacillota</taxon>
        <taxon>Bacilli</taxon>
        <taxon>Bacillales</taxon>
        <taxon>Paenibacillaceae</taxon>
        <taxon>Cohnella</taxon>
    </lineage>
</organism>
<dbReference type="AlphaFoldDB" id="A0A3G3JUF5"/>
<gene>
    <name evidence="1" type="ORF">EAV92_04420</name>
</gene>
<proteinExistence type="predicted"/>
<accession>A0A3G3JUF5</accession>
<dbReference type="KEGG" id="coh:EAV92_04420"/>
<protein>
    <submittedName>
        <fullName evidence="1">Uncharacterized protein</fullName>
    </submittedName>
</protein>
<evidence type="ECO:0000313" key="1">
    <source>
        <dbReference type="EMBL" id="AYQ71873.1"/>
    </source>
</evidence>
<dbReference type="EMBL" id="CP033433">
    <property type="protein sequence ID" value="AYQ71873.1"/>
    <property type="molecule type" value="Genomic_DNA"/>
</dbReference>
<name>A0A3G3JUF5_9BACL</name>
<sequence>MGFYWCRISPQPIAIGFRREVQPLPAGGRPVRVTQVEPNIQQIYYKKLSMDVKEIFQAVSAKEEGPG</sequence>